<gene>
    <name evidence="3" type="ORF">RBI02_01015</name>
</gene>
<keyword evidence="1" id="KW-0175">Coiled coil</keyword>
<dbReference type="EMBL" id="JAVDZE010000001">
    <property type="protein sequence ID" value="MDV3103137.1"/>
    <property type="molecule type" value="Genomic_DNA"/>
</dbReference>
<sequence>MEGVDLVRELVRIEKKLEDIEKLLNELLEREESYALMKISEESLREFLADEPDIYSEEDPKVRYRCDSPEGYSTRRTWRDWPGSQKRNKPRDMLTPGV</sequence>
<keyword evidence="4" id="KW-1185">Reference proteome</keyword>
<feature type="region of interest" description="Disordered" evidence="2">
    <location>
        <begin position="70"/>
        <end position="98"/>
    </location>
</feature>
<proteinExistence type="predicted"/>
<dbReference type="RefSeq" id="WP_315339563.1">
    <property type="nucleotide sequence ID" value="NZ_JAVDZE010000001.1"/>
</dbReference>
<evidence type="ECO:0000313" key="3">
    <source>
        <dbReference type="EMBL" id="MDV3103137.1"/>
    </source>
</evidence>
<name>A0AAE4NTR5_9EURY</name>
<evidence type="ECO:0000256" key="2">
    <source>
        <dbReference type="SAM" id="MobiDB-lite"/>
    </source>
</evidence>
<evidence type="ECO:0000313" key="4">
    <source>
        <dbReference type="Proteomes" id="UP001245683"/>
    </source>
</evidence>
<reference evidence="3 4" key="1">
    <citation type="submission" date="2023-08" db="EMBL/GenBank/DDBJ databases">
        <title>Draft genome sequence of Thermococcus waiotapuensis WT1T, a thermophilic sulphur-dependent archaeon from order Thermococcales.</title>
        <authorList>
            <person name="Manners S.H."/>
            <person name="Carere C.R."/>
            <person name="Dhami M.K."/>
            <person name="Dobson R.C.J."/>
            <person name="Stott M.B."/>
        </authorList>
    </citation>
    <scope>NUCLEOTIDE SEQUENCE [LARGE SCALE GENOMIC DNA]</scope>
    <source>
        <strain evidence="3 4">WT1</strain>
    </source>
</reference>
<protein>
    <submittedName>
        <fullName evidence="3">Uncharacterized protein</fullName>
    </submittedName>
</protein>
<dbReference type="AlphaFoldDB" id="A0AAE4NTR5"/>
<comment type="caution">
    <text evidence="3">The sequence shown here is derived from an EMBL/GenBank/DDBJ whole genome shotgun (WGS) entry which is preliminary data.</text>
</comment>
<feature type="coiled-coil region" evidence="1">
    <location>
        <begin position="6"/>
        <end position="33"/>
    </location>
</feature>
<dbReference type="Proteomes" id="UP001245683">
    <property type="component" value="Unassembled WGS sequence"/>
</dbReference>
<organism evidence="3 4">
    <name type="scientific">Thermococcus waiotapuensis</name>
    <dbReference type="NCBI Taxonomy" id="90909"/>
    <lineage>
        <taxon>Archaea</taxon>
        <taxon>Methanobacteriati</taxon>
        <taxon>Methanobacteriota</taxon>
        <taxon>Thermococci</taxon>
        <taxon>Thermococcales</taxon>
        <taxon>Thermococcaceae</taxon>
        <taxon>Thermococcus</taxon>
    </lineage>
</organism>
<evidence type="ECO:0000256" key="1">
    <source>
        <dbReference type="SAM" id="Coils"/>
    </source>
</evidence>
<accession>A0AAE4NTR5</accession>